<keyword evidence="2" id="KW-1133">Transmembrane helix</keyword>
<evidence type="ECO:0000313" key="4">
    <source>
        <dbReference type="Proteomes" id="UP000006882"/>
    </source>
</evidence>
<name>A0A251R701_PRUPE</name>
<dbReference type="Proteomes" id="UP000006882">
    <property type="component" value="Chromosome G1"/>
</dbReference>
<keyword evidence="2" id="KW-0812">Transmembrane</keyword>
<organism evidence="3 4">
    <name type="scientific">Prunus persica</name>
    <name type="common">Peach</name>
    <name type="synonym">Amygdalus persica</name>
    <dbReference type="NCBI Taxonomy" id="3760"/>
    <lineage>
        <taxon>Eukaryota</taxon>
        <taxon>Viridiplantae</taxon>
        <taxon>Streptophyta</taxon>
        <taxon>Embryophyta</taxon>
        <taxon>Tracheophyta</taxon>
        <taxon>Spermatophyta</taxon>
        <taxon>Magnoliopsida</taxon>
        <taxon>eudicotyledons</taxon>
        <taxon>Gunneridae</taxon>
        <taxon>Pentapetalae</taxon>
        <taxon>rosids</taxon>
        <taxon>fabids</taxon>
        <taxon>Rosales</taxon>
        <taxon>Rosaceae</taxon>
        <taxon>Amygdaloideae</taxon>
        <taxon>Amygdaleae</taxon>
        <taxon>Prunus</taxon>
    </lineage>
</organism>
<sequence length="72" mass="8247">MKRKEKKLANMPRGTDRGLPLTIQNDSNPPPLFVMHLVIFLPIFRVTISTTLLYSFVSLNKLYLKLAFCAHS</sequence>
<keyword evidence="4" id="KW-1185">Reference proteome</keyword>
<feature type="transmembrane region" description="Helical" evidence="2">
    <location>
        <begin position="33"/>
        <end position="57"/>
    </location>
</feature>
<evidence type="ECO:0000256" key="2">
    <source>
        <dbReference type="SAM" id="Phobius"/>
    </source>
</evidence>
<evidence type="ECO:0000256" key="1">
    <source>
        <dbReference type="SAM" id="MobiDB-lite"/>
    </source>
</evidence>
<evidence type="ECO:0000313" key="3">
    <source>
        <dbReference type="EMBL" id="ONI31802.1"/>
    </source>
</evidence>
<proteinExistence type="predicted"/>
<accession>A0A251R701</accession>
<gene>
    <name evidence="3" type="ORF">PRUPE_1G331800</name>
</gene>
<protein>
    <recommendedName>
        <fullName evidence="5">Transmembrane protein</fullName>
    </recommendedName>
</protein>
<dbReference type="Gramene" id="ONI31802">
    <property type="protein sequence ID" value="ONI31802"/>
    <property type="gene ID" value="PRUPE_1G331800"/>
</dbReference>
<dbReference type="EMBL" id="CM007651">
    <property type="protein sequence ID" value="ONI31802.1"/>
    <property type="molecule type" value="Genomic_DNA"/>
</dbReference>
<reference evidence="3 4" key="1">
    <citation type="journal article" date="2013" name="Nat. Genet.">
        <title>The high-quality draft genome of peach (Prunus persica) identifies unique patterns of genetic diversity, domestication and genome evolution.</title>
        <authorList>
            <consortium name="International Peach Genome Initiative"/>
            <person name="Verde I."/>
            <person name="Abbott A.G."/>
            <person name="Scalabrin S."/>
            <person name="Jung S."/>
            <person name="Shu S."/>
            <person name="Marroni F."/>
            <person name="Zhebentyayeva T."/>
            <person name="Dettori M.T."/>
            <person name="Grimwood J."/>
            <person name="Cattonaro F."/>
            <person name="Zuccolo A."/>
            <person name="Rossini L."/>
            <person name="Jenkins J."/>
            <person name="Vendramin E."/>
            <person name="Meisel L.A."/>
            <person name="Decroocq V."/>
            <person name="Sosinski B."/>
            <person name="Prochnik S."/>
            <person name="Mitros T."/>
            <person name="Policriti A."/>
            <person name="Cipriani G."/>
            <person name="Dondini L."/>
            <person name="Ficklin S."/>
            <person name="Goodstein D.M."/>
            <person name="Xuan P."/>
            <person name="Del Fabbro C."/>
            <person name="Aramini V."/>
            <person name="Copetti D."/>
            <person name="Gonzalez S."/>
            <person name="Horner D.S."/>
            <person name="Falchi R."/>
            <person name="Lucas S."/>
            <person name="Mica E."/>
            <person name="Maldonado J."/>
            <person name="Lazzari B."/>
            <person name="Bielenberg D."/>
            <person name="Pirona R."/>
            <person name="Miculan M."/>
            <person name="Barakat A."/>
            <person name="Testolin R."/>
            <person name="Stella A."/>
            <person name="Tartarini S."/>
            <person name="Tonutti P."/>
            <person name="Arus P."/>
            <person name="Orellana A."/>
            <person name="Wells C."/>
            <person name="Main D."/>
            <person name="Vizzotto G."/>
            <person name="Silva H."/>
            <person name="Salamini F."/>
            <person name="Schmutz J."/>
            <person name="Morgante M."/>
            <person name="Rokhsar D.S."/>
        </authorList>
    </citation>
    <scope>NUCLEOTIDE SEQUENCE [LARGE SCALE GENOMIC DNA]</scope>
    <source>
        <strain evidence="4">cv. Nemared</strain>
    </source>
</reference>
<dbReference type="AlphaFoldDB" id="A0A251R701"/>
<feature type="region of interest" description="Disordered" evidence="1">
    <location>
        <begin position="1"/>
        <end position="22"/>
    </location>
</feature>
<evidence type="ECO:0008006" key="5">
    <source>
        <dbReference type="Google" id="ProtNLM"/>
    </source>
</evidence>
<keyword evidence="2" id="KW-0472">Membrane</keyword>